<dbReference type="Proteomes" id="UP000661507">
    <property type="component" value="Unassembled WGS sequence"/>
</dbReference>
<evidence type="ECO:0000313" key="2">
    <source>
        <dbReference type="Proteomes" id="UP000661507"/>
    </source>
</evidence>
<dbReference type="AlphaFoldDB" id="A0A917KYP5"/>
<evidence type="ECO:0000313" key="1">
    <source>
        <dbReference type="EMBL" id="GGJ36230.1"/>
    </source>
</evidence>
<protein>
    <submittedName>
        <fullName evidence="1">Uncharacterized protein</fullName>
    </submittedName>
</protein>
<dbReference type="EMBL" id="BMKW01000014">
    <property type="protein sequence ID" value="GGJ36230.1"/>
    <property type="molecule type" value="Genomic_DNA"/>
</dbReference>
<accession>A0A917KYP5</accession>
<dbReference type="RefSeq" id="WP_188971942.1">
    <property type="nucleotide sequence ID" value="NZ_BMKW01000014.1"/>
</dbReference>
<organism evidence="1 2">
    <name type="scientific">Neoroseomonas lacus</name>
    <dbReference type="NCBI Taxonomy" id="287609"/>
    <lineage>
        <taxon>Bacteria</taxon>
        <taxon>Pseudomonadati</taxon>
        <taxon>Pseudomonadota</taxon>
        <taxon>Alphaproteobacteria</taxon>
        <taxon>Acetobacterales</taxon>
        <taxon>Acetobacteraceae</taxon>
        <taxon>Neoroseomonas</taxon>
    </lineage>
</organism>
<comment type="caution">
    <text evidence="1">The sequence shown here is derived from an EMBL/GenBank/DDBJ whole genome shotgun (WGS) entry which is preliminary data.</text>
</comment>
<reference evidence="1" key="1">
    <citation type="journal article" date="2014" name="Int. J. Syst. Evol. Microbiol.">
        <title>Complete genome sequence of Corynebacterium casei LMG S-19264T (=DSM 44701T), isolated from a smear-ripened cheese.</title>
        <authorList>
            <consortium name="US DOE Joint Genome Institute (JGI-PGF)"/>
            <person name="Walter F."/>
            <person name="Albersmeier A."/>
            <person name="Kalinowski J."/>
            <person name="Ruckert C."/>
        </authorList>
    </citation>
    <scope>NUCLEOTIDE SEQUENCE</scope>
    <source>
        <strain evidence="1">CGMCC 1.3617</strain>
    </source>
</reference>
<keyword evidence="2" id="KW-1185">Reference proteome</keyword>
<gene>
    <name evidence="1" type="ORF">GCM10011320_49980</name>
</gene>
<proteinExistence type="predicted"/>
<reference evidence="1" key="2">
    <citation type="submission" date="2020-09" db="EMBL/GenBank/DDBJ databases">
        <authorList>
            <person name="Sun Q."/>
            <person name="Zhou Y."/>
        </authorList>
    </citation>
    <scope>NUCLEOTIDE SEQUENCE</scope>
    <source>
        <strain evidence="1">CGMCC 1.3617</strain>
    </source>
</reference>
<sequence>MSRRIHPSWVVMDSLENAEGNRCVDIFRRPDGSFGFEEFRRDAEDRGAWTPVQYFSATRHDTRQAALVAARRAVPWLAEADTAH</sequence>
<name>A0A917KYP5_9PROT</name>